<dbReference type="InterPro" id="IPR032567">
    <property type="entry name" value="RTL1-rel"/>
</dbReference>
<dbReference type="PANTHER" id="PTHR15503:SF22">
    <property type="entry name" value="TRANSPOSON TY3-I GAG POLYPROTEIN"/>
    <property type="match status" value="1"/>
</dbReference>
<dbReference type="Ensembl" id="ENSCVAT00000020805.1">
    <property type="protein sequence ID" value="ENSCVAP00000013316.1"/>
    <property type="gene ID" value="ENSCVAG00000015795.1"/>
</dbReference>
<proteinExistence type="predicted"/>
<reference evidence="2" key="2">
    <citation type="submission" date="2025-09" db="UniProtKB">
        <authorList>
            <consortium name="Ensembl"/>
        </authorList>
    </citation>
    <scope>IDENTIFICATION</scope>
</reference>
<dbReference type="InterPro" id="IPR045358">
    <property type="entry name" value="Ty3_capsid"/>
</dbReference>
<sequence>TLAPRRRSTQSEAEILGPCEKTTTKRKQQTALSRHDNTQVELVNQQTELNRRVTELTEAVRFSFQASDDTPPFWSELYLSFSSPGPPLPERFSGNPRKLKGFLFQCQLLLGFHTSSFPNDKDKIAFVVSFLCGEALEWAESRFPLETRKNCTYQNFILEFEKAFSRVTKCSVSGELLNMKQGNRSVTEFSIEFQVRAAVSGWNESALKSAYLMALNNSIRKELSFYVEPATLEDLIELAIGLDLASQTSFSSSPRRVSLSSHILDHHLTPSVKGLKIGPPISR</sequence>
<name>A0A3Q2D431_CYPVA</name>
<feature type="domain" description="Ty3 transposon capsid-like protein" evidence="1">
    <location>
        <begin position="94"/>
        <end position="255"/>
    </location>
</feature>
<dbReference type="Proteomes" id="UP000265020">
    <property type="component" value="Unassembled WGS sequence"/>
</dbReference>
<evidence type="ECO:0000313" key="2">
    <source>
        <dbReference type="Ensembl" id="ENSCVAP00000013316.1"/>
    </source>
</evidence>
<keyword evidence="3" id="KW-1185">Reference proteome</keyword>
<dbReference type="Pfam" id="PF19259">
    <property type="entry name" value="Ty3_capsid"/>
    <property type="match status" value="1"/>
</dbReference>
<dbReference type="PANTHER" id="PTHR15503">
    <property type="entry name" value="LDOC1 RELATED"/>
    <property type="match status" value="1"/>
</dbReference>
<evidence type="ECO:0000259" key="1">
    <source>
        <dbReference type="Pfam" id="PF19259"/>
    </source>
</evidence>
<accession>A0A3Q2D431</accession>
<reference evidence="2" key="1">
    <citation type="submission" date="2025-08" db="UniProtKB">
        <authorList>
            <consortium name="Ensembl"/>
        </authorList>
    </citation>
    <scope>IDENTIFICATION</scope>
</reference>
<organism evidence="2 3">
    <name type="scientific">Cyprinodon variegatus</name>
    <name type="common">Sheepshead minnow</name>
    <dbReference type="NCBI Taxonomy" id="28743"/>
    <lineage>
        <taxon>Eukaryota</taxon>
        <taxon>Metazoa</taxon>
        <taxon>Chordata</taxon>
        <taxon>Craniata</taxon>
        <taxon>Vertebrata</taxon>
        <taxon>Euteleostomi</taxon>
        <taxon>Actinopterygii</taxon>
        <taxon>Neopterygii</taxon>
        <taxon>Teleostei</taxon>
        <taxon>Neoteleostei</taxon>
        <taxon>Acanthomorphata</taxon>
        <taxon>Ovalentaria</taxon>
        <taxon>Atherinomorphae</taxon>
        <taxon>Cyprinodontiformes</taxon>
        <taxon>Cyprinodontidae</taxon>
        <taxon>Cyprinodon</taxon>
    </lineage>
</organism>
<dbReference type="GeneTree" id="ENSGT00950000183173"/>
<dbReference type="AlphaFoldDB" id="A0A3Q2D431"/>
<evidence type="ECO:0000313" key="3">
    <source>
        <dbReference type="Proteomes" id="UP000265020"/>
    </source>
</evidence>
<dbReference type="STRING" id="28743.ENSCVAP00000013316"/>
<protein>
    <recommendedName>
        <fullName evidence="1">Ty3 transposon capsid-like protein domain-containing protein</fullName>
    </recommendedName>
</protein>